<evidence type="ECO:0000256" key="3">
    <source>
        <dbReference type="ARBA" id="ARBA00022801"/>
    </source>
</evidence>
<proteinExistence type="predicted"/>
<evidence type="ECO:0000313" key="6">
    <source>
        <dbReference type="EMBL" id="KAI8582233.1"/>
    </source>
</evidence>
<keyword evidence="4" id="KW-0464">Manganese</keyword>
<keyword evidence="3" id="KW-0378">Hydrolase</keyword>
<dbReference type="SMART" id="SM01131">
    <property type="entry name" value="DHHA2"/>
    <property type="match status" value="1"/>
</dbReference>
<dbReference type="GO" id="GO:0046872">
    <property type="term" value="F:metal ion binding"/>
    <property type="evidence" value="ECO:0007669"/>
    <property type="project" value="UniProtKB-KW"/>
</dbReference>
<keyword evidence="7" id="KW-1185">Reference proteome</keyword>
<dbReference type="GO" id="GO:0005737">
    <property type="term" value="C:cytoplasm"/>
    <property type="evidence" value="ECO:0007669"/>
    <property type="project" value="InterPro"/>
</dbReference>
<dbReference type="Pfam" id="PF01368">
    <property type="entry name" value="DHH"/>
    <property type="match status" value="1"/>
</dbReference>
<dbReference type="RefSeq" id="XP_051447237.1">
    <property type="nucleotide sequence ID" value="XM_051586840.1"/>
</dbReference>
<dbReference type="GeneID" id="75912188"/>
<dbReference type="Proteomes" id="UP001206595">
    <property type="component" value="Unassembled WGS sequence"/>
</dbReference>
<evidence type="ECO:0000256" key="4">
    <source>
        <dbReference type="ARBA" id="ARBA00023211"/>
    </source>
</evidence>
<dbReference type="SUPFAM" id="SSF64182">
    <property type="entry name" value="DHH phosphoesterases"/>
    <property type="match status" value="1"/>
</dbReference>
<evidence type="ECO:0000313" key="7">
    <source>
        <dbReference type="Proteomes" id="UP001206595"/>
    </source>
</evidence>
<sequence>MQSLNHFLNHSLGRVKEAIHAGSSKDSLYLITGNESGDLDSIASALTFAYLSDHKSKNKQDFFLPLVNIPKNDLALRPEAGFVLSKSSVDPQLLCYSDTIDLSVLSDVFQQIQLILVDHNKLANPFSLDEKKWSPLVSGIIDHHVDEHLYGTELFRTIKPSGSCSSLVALHHEDVLQNSKDEQLESLAKLALAPILVDSVNLQPQYNRTTDDDVMAANLLKQHVTLDSDTYFHDIQTAKSNIHHLNDRDLLRKDYKEWETDNGYKVGISAVPWYLQGWIERNNKSNSVETALHNWADERQLDIAYIMTAFDRENQGGFQRELLGLVRNEKLNGILQKMEQNQEIQLRRLTDDIFKTNSKQPFGVWRQHNIKWSRKQVWPFIRSIVESQEDTPKL</sequence>
<dbReference type="InterPro" id="IPR001667">
    <property type="entry name" value="DDH_dom"/>
</dbReference>
<reference evidence="6" key="1">
    <citation type="submission" date="2021-06" db="EMBL/GenBank/DDBJ databases">
        <authorList>
            <consortium name="DOE Joint Genome Institute"/>
            <person name="Mondo S.J."/>
            <person name="Amses K.R."/>
            <person name="Simmons D.R."/>
            <person name="Longcore J.E."/>
            <person name="Seto K."/>
            <person name="Alves G.H."/>
            <person name="Bonds A.E."/>
            <person name="Quandt C.A."/>
            <person name="Davis W.J."/>
            <person name="Chang Y."/>
            <person name="Letcher P.M."/>
            <person name="Powell M.J."/>
            <person name="Kuo A."/>
            <person name="Labutti K."/>
            <person name="Pangilinan J."/>
            <person name="Andreopoulos W."/>
            <person name="Tritt A."/>
            <person name="Riley R."/>
            <person name="Hundley H."/>
            <person name="Johnson J."/>
            <person name="Lipzen A."/>
            <person name="Barry K."/>
            <person name="Berbee M.L."/>
            <person name="Buchler N.E."/>
            <person name="Grigoriev I.V."/>
            <person name="Spatafora J.W."/>
            <person name="Stajich J.E."/>
            <person name="James T.Y."/>
        </authorList>
    </citation>
    <scope>NUCLEOTIDE SEQUENCE</scope>
    <source>
        <strain evidence="6">AG</strain>
    </source>
</reference>
<keyword evidence="2" id="KW-0479">Metal-binding</keyword>
<organism evidence="6 7">
    <name type="scientific">Umbelopsis ramanniana AG</name>
    <dbReference type="NCBI Taxonomy" id="1314678"/>
    <lineage>
        <taxon>Eukaryota</taxon>
        <taxon>Fungi</taxon>
        <taxon>Fungi incertae sedis</taxon>
        <taxon>Mucoromycota</taxon>
        <taxon>Mucoromycotina</taxon>
        <taxon>Umbelopsidomycetes</taxon>
        <taxon>Umbelopsidales</taxon>
        <taxon>Umbelopsidaceae</taxon>
        <taxon>Umbelopsis</taxon>
    </lineage>
</organism>
<feature type="domain" description="DHHA2" evidence="5">
    <location>
        <begin position="232"/>
        <end position="385"/>
    </location>
</feature>
<dbReference type="Pfam" id="PF02833">
    <property type="entry name" value="DHHA2"/>
    <property type="match status" value="1"/>
</dbReference>
<dbReference type="PANTHER" id="PTHR12112">
    <property type="entry name" value="BNIP - RELATED"/>
    <property type="match status" value="1"/>
</dbReference>
<dbReference type="Gene3D" id="3.10.310.20">
    <property type="entry name" value="DHHA2 domain"/>
    <property type="match status" value="1"/>
</dbReference>
<dbReference type="EMBL" id="MU620901">
    <property type="protein sequence ID" value="KAI8582233.1"/>
    <property type="molecule type" value="Genomic_DNA"/>
</dbReference>
<evidence type="ECO:0000256" key="1">
    <source>
        <dbReference type="ARBA" id="ARBA00001936"/>
    </source>
</evidence>
<dbReference type="InterPro" id="IPR038763">
    <property type="entry name" value="DHH_sf"/>
</dbReference>
<gene>
    <name evidence="6" type="ORF">K450DRAFT_228017</name>
</gene>
<comment type="cofactor">
    <cofactor evidence="1">
        <name>Mn(2+)</name>
        <dbReference type="ChEBI" id="CHEBI:29035"/>
    </cofactor>
</comment>
<dbReference type="GO" id="GO:0004309">
    <property type="term" value="F:exopolyphosphatase activity"/>
    <property type="evidence" value="ECO:0007669"/>
    <property type="project" value="TreeGrafter"/>
</dbReference>
<dbReference type="InterPro" id="IPR004097">
    <property type="entry name" value="DHHA2"/>
</dbReference>
<dbReference type="InterPro" id="IPR038222">
    <property type="entry name" value="DHHA2_dom_sf"/>
</dbReference>
<dbReference type="Gene3D" id="3.90.1640.10">
    <property type="entry name" value="inorganic pyrophosphatase (n-terminal core)"/>
    <property type="match status" value="1"/>
</dbReference>
<dbReference type="PANTHER" id="PTHR12112:SF39">
    <property type="entry name" value="EG:152A3.5 PROTEIN (FBGN0003116_PN PROTEIN)"/>
    <property type="match status" value="1"/>
</dbReference>
<evidence type="ECO:0000259" key="5">
    <source>
        <dbReference type="SMART" id="SM01131"/>
    </source>
</evidence>
<dbReference type="AlphaFoldDB" id="A0AAD5EEL1"/>
<accession>A0AAD5EEL1</accession>
<comment type="caution">
    <text evidence="6">The sequence shown here is derived from an EMBL/GenBank/DDBJ whole genome shotgun (WGS) entry which is preliminary data.</text>
</comment>
<protein>
    <recommendedName>
        <fullName evidence="5">DHHA2 domain-containing protein</fullName>
    </recommendedName>
</protein>
<reference evidence="6" key="2">
    <citation type="journal article" date="2022" name="Proc. Natl. Acad. Sci. U.S.A.">
        <title>Diploid-dominant life cycles characterize the early evolution of Fungi.</title>
        <authorList>
            <person name="Amses K.R."/>
            <person name="Simmons D.R."/>
            <person name="Longcore J.E."/>
            <person name="Mondo S.J."/>
            <person name="Seto K."/>
            <person name="Jeronimo G.H."/>
            <person name="Bonds A.E."/>
            <person name="Quandt C.A."/>
            <person name="Davis W.J."/>
            <person name="Chang Y."/>
            <person name="Federici B.A."/>
            <person name="Kuo A."/>
            <person name="LaButti K."/>
            <person name="Pangilinan J."/>
            <person name="Andreopoulos W."/>
            <person name="Tritt A."/>
            <person name="Riley R."/>
            <person name="Hundley H."/>
            <person name="Johnson J."/>
            <person name="Lipzen A."/>
            <person name="Barry K."/>
            <person name="Lang B.F."/>
            <person name="Cuomo C.A."/>
            <person name="Buchler N.E."/>
            <person name="Grigoriev I.V."/>
            <person name="Spatafora J.W."/>
            <person name="Stajich J.E."/>
            <person name="James T.Y."/>
        </authorList>
    </citation>
    <scope>NUCLEOTIDE SEQUENCE</scope>
    <source>
        <strain evidence="6">AG</strain>
    </source>
</reference>
<evidence type="ECO:0000256" key="2">
    <source>
        <dbReference type="ARBA" id="ARBA00022723"/>
    </source>
</evidence>
<name>A0AAD5EEL1_UMBRA</name>